<feature type="domain" description="Pyridine nucleotide-disulphide oxidoreductase dimerisation" evidence="14">
    <location>
        <begin position="338"/>
        <end position="447"/>
    </location>
</feature>
<dbReference type="NCBIfam" id="TIGR01350">
    <property type="entry name" value="lipoamide_DH"/>
    <property type="match status" value="1"/>
</dbReference>
<sequence length="460" mass="49516">MKEYDIVVLGGGPGGYVAAIKAAQLGAKTALIEKEKVGGVCLNIGCIPTKTLLRSAKVYEDLMNSEKFGIDILDKSSVKINWPNMQKRKDGIVSRLTGGVKILLKQNGVDVYDGFGEVVDKNTIKVNDETIKTKNLIVATGSSAAIPKTPGLTEAFENGYAITSTEALSLDKVPKDFIVIGGGVVGVEFAALYNALGSNVTILQRSQILRTLDKDVRETLEKILKNKGINLVYGVDIERYENNNIICKVNGEAKTFSADKILISMGRTPNLKGIEKLNLDIQKGAIVTDEGLRTNIPGVYAIGDVNGKYMLAHVASAEGIIAVENIMGKNEKINYDKVPSCIYTFPEVGVVGLTEEEAIKRGHKVKTSLFPMTANGKAMAEGDTDGFVKIVADEKYGEVLGVHIIASHATDMIAEAVTTMELEGTVYDLAKAVHPHPTLSEVVMEAAHGAIDKPIHIFRK</sequence>
<evidence type="ECO:0000256" key="1">
    <source>
        <dbReference type="ARBA" id="ARBA00004496"/>
    </source>
</evidence>
<keyword evidence="5" id="KW-0963">Cytoplasm</keyword>
<dbReference type="InterPro" id="IPR001100">
    <property type="entry name" value="Pyr_nuc-diS_OxRdtase"/>
</dbReference>
<evidence type="ECO:0000313" key="17">
    <source>
        <dbReference type="Proteomes" id="UP001208567"/>
    </source>
</evidence>
<keyword evidence="10" id="KW-1015">Disulfide bond</keyword>
<accession>A0ABQ5N709</accession>
<feature type="domain" description="FAD/NAD(P)-binding" evidence="15">
    <location>
        <begin position="4"/>
        <end position="319"/>
    </location>
</feature>
<dbReference type="RefSeq" id="WP_264850314.1">
    <property type="nucleotide sequence ID" value="NZ_BRXR01000001.1"/>
</dbReference>
<evidence type="ECO:0000259" key="15">
    <source>
        <dbReference type="Pfam" id="PF07992"/>
    </source>
</evidence>
<dbReference type="InterPro" id="IPR016156">
    <property type="entry name" value="FAD/NAD-linked_Rdtase_dimer_sf"/>
</dbReference>
<evidence type="ECO:0000259" key="14">
    <source>
        <dbReference type="Pfam" id="PF02852"/>
    </source>
</evidence>
<dbReference type="EC" id="1.8.1.4" evidence="3 13"/>
<dbReference type="Pfam" id="PF02852">
    <property type="entry name" value="Pyr_redox_dim"/>
    <property type="match status" value="1"/>
</dbReference>
<reference evidence="16 17" key="1">
    <citation type="journal article" date="2024" name="Int. J. Syst. Evol. Microbiol.">
        <title>Clostridium omnivorum sp. nov., isolated from anoxic soil under the treatment of reductive soil disinfestation.</title>
        <authorList>
            <person name="Ueki A."/>
            <person name="Tonouchi A."/>
            <person name="Kaku N."/>
            <person name="Honma S."/>
            <person name="Ueki K."/>
        </authorList>
    </citation>
    <scope>NUCLEOTIDE SEQUENCE [LARGE SCALE GENOMIC DNA]</scope>
    <source>
        <strain evidence="16 17">E14</strain>
    </source>
</reference>
<dbReference type="InterPro" id="IPR036188">
    <property type="entry name" value="FAD/NAD-bd_sf"/>
</dbReference>
<evidence type="ECO:0000256" key="2">
    <source>
        <dbReference type="ARBA" id="ARBA00007532"/>
    </source>
</evidence>
<evidence type="ECO:0000256" key="3">
    <source>
        <dbReference type="ARBA" id="ARBA00012608"/>
    </source>
</evidence>
<comment type="subcellular location">
    <subcellularLocation>
        <location evidence="1">Cytoplasm</location>
    </subcellularLocation>
</comment>
<evidence type="ECO:0000256" key="7">
    <source>
        <dbReference type="ARBA" id="ARBA00022827"/>
    </source>
</evidence>
<keyword evidence="7 13" id="KW-0274">FAD</keyword>
<dbReference type="PANTHER" id="PTHR22912:SF217">
    <property type="entry name" value="DIHYDROLIPOYL DEHYDROGENASE"/>
    <property type="match status" value="1"/>
</dbReference>
<evidence type="ECO:0000256" key="6">
    <source>
        <dbReference type="ARBA" id="ARBA00022630"/>
    </source>
</evidence>
<dbReference type="PRINTS" id="PR00411">
    <property type="entry name" value="PNDRDTASEI"/>
</dbReference>
<dbReference type="Gene3D" id="3.30.390.30">
    <property type="match status" value="1"/>
</dbReference>
<evidence type="ECO:0000313" key="16">
    <source>
        <dbReference type="EMBL" id="GLC31035.1"/>
    </source>
</evidence>
<dbReference type="Pfam" id="PF07992">
    <property type="entry name" value="Pyr_redox_2"/>
    <property type="match status" value="1"/>
</dbReference>
<comment type="miscellaneous">
    <text evidence="13">The active site is a redox-active disulfide bond.</text>
</comment>
<dbReference type="PROSITE" id="PS00076">
    <property type="entry name" value="PYRIDINE_REDOX_1"/>
    <property type="match status" value="1"/>
</dbReference>
<dbReference type="InterPro" id="IPR012999">
    <property type="entry name" value="Pyr_OxRdtase_I_AS"/>
</dbReference>
<evidence type="ECO:0000256" key="13">
    <source>
        <dbReference type="RuleBase" id="RU003692"/>
    </source>
</evidence>
<evidence type="ECO:0000256" key="11">
    <source>
        <dbReference type="ARBA" id="ARBA00023284"/>
    </source>
</evidence>
<keyword evidence="8 13" id="KW-0560">Oxidoreductase</keyword>
<keyword evidence="11 13" id="KW-0676">Redox-active center</keyword>
<dbReference type="InterPro" id="IPR023753">
    <property type="entry name" value="FAD/NAD-binding_dom"/>
</dbReference>
<comment type="cofactor">
    <cofactor evidence="13">
        <name>FAD</name>
        <dbReference type="ChEBI" id="CHEBI:57692"/>
    </cofactor>
    <text evidence="13">Binds 1 FAD per subunit.</text>
</comment>
<evidence type="ECO:0000256" key="12">
    <source>
        <dbReference type="ARBA" id="ARBA00049187"/>
    </source>
</evidence>
<proteinExistence type="inferred from homology"/>
<comment type="similarity">
    <text evidence="2 13">Belongs to the class-I pyridine nucleotide-disulfide oxidoreductase family.</text>
</comment>
<dbReference type="PIRSF" id="PIRSF000350">
    <property type="entry name" value="Mercury_reductase_MerA"/>
    <property type="match status" value="1"/>
</dbReference>
<dbReference type="EMBL" id="BRXR01000001">
    <property type="protein sequence ID" value="GLC31035.1"/>
    <property type="molecule type" value="Genomic_DNA"/>
</dbReference>
<protein>
    <recommendedName>
        <fullName evidence="4 13">Dihydrolipoyl dehydrogenase</fullName>
        <ecNumber evidence="3 13">1.8.1.4</ecNumber>
    </recommendedName>
</protein>
<comment type="catalytic activity">
    <reaction evidence="12 13">
        <text>N(6)-[(R)-dihydrolipoyl]-L-lysyl-[protein] + NAD(+) = N(6)-[(R)-lipoyl]-L-lysyl-[protein] + NADH + H(+)</text>
        <dbReference type="Rhea" id="RHEA:15045"/>
        <dbReference type="Rhea" id="RHEA-COMP:10474"/>
        <dbReference type="Rhea" id="RHEA-COMP:10475"/>
        <dbReference type="ChEBI" id="CHEBI:15378"/>
        <dbReference type="ChEBI" id="CHEBI:57540"/>
        <dbReference type="ChEBI" id="CHEBI:57945"/>
        <dbReference type="ChEBI" id="CHEBI:83099"/>
        <dbReference type="ChEBI" id="CHEBI:83100"/>
        <dbReference type="EC" id="1.8.1.4"/>
    </reaction>
</comment>
<dbReference type="PRINTS" id="PR00368">
    <property type="entry name" value="FADPNR"/>
</dbReference>
<gene>
    <name evidence="16" type="ORF">bsdE14_24450</name>
</gene>
<dbReference type="SUPFAM" id="SSF55424">
    <property type="entry name" value="FAD/NAD-linked reductases, dimerisation (C-terminal) domain"/>
    <property type="match status" value="1"/>
</dbReference>
<evidence type="ECO:0000256" key="4">
    <source>
        <dbReference type="ARBA" id="ARBA00016961"/>
    </source>
</evidence>
<evidence type="ECO:0000256" key="8">
    <source>
        <dbReference type="ARBA" id="ARBA00023002"/>
    </source>
</evidence>
<dbReference type="Gene3D" id="3.50.50.60">
    <property type="entry name" value="FAD/NAD(P)-binding domain"/>
    <property type="match status" value="2"/>
</dbReference>
<comment type="caution">
    <text evidence="16">The sequence shown here is derived from an EMBL/GenBank/DDBJ whole genome shotgun (WGS) entry which is preliminary data.</text>
</comment>
<dbReference type="InterPro" id="IPR050151">
    <property type="entry name" value="Class-I_Pyr_Nuc-Dis_Oxidored"/>
</dbReference>
<keyword evidence="9 13" id="KW-0520">NAD</keyword>
<evidence type="ECO:0000256" key="10">
    <source>
        <dbReference type="ARBA" id="ARBA00023157"/>
    </source>
</evidence>
<dbReference type="SUPFAM" id="SSF51905">
    <property type="entry name" value="FAD/NAD(P)-binding domain"/>
    <property type="match status" value="1"/>
</dbReference>
<evidence type="ECO:0000256" key="9">
    <source>
        <dbReference type="ARBA" id="ARBA00023027"/>
    </source>
</evidence>
<dbReference type="Proteomes" id="UP001208567">
    <property type="component" value="Unassembled WGS sequence"/>
</dbReference>
<organism evidence="16 17">
    <name type="scientific">Clostridium omnivorum</name>
    <dbReference type="NCBI Taxonomy" id="1604902"/>
    <lineage>
        <taxon>Bacteria</taxon>
        <taxon>Bacillati</taxon>
        <taxon>Bacillota</taxon>
        <taxon>Clostridia</taxon>
        <taxon>Eubacteriales</taxon>
        <taxon>Clostridiaceae</taxon>
        <taxon>Clostridium</taxon>
    </lineage>
</organism>
<dbReference type="InterPro" id="IPR006258">
    <property type="entry name" value="Lipoamide_DH"/>
</dbReference>
<name>A0ABQ5N709_9CLOT</name>
<keyword evidence="17" id="KW-1185">Reference proteome</keyword>
<evidence type="ECO:0000256" key="5">
    <source>
        <dbReference type="ARBA" id="ARBA00022490"/>
    </source>
</evidence>
<dbReference type="PANTHER" id="PTHR22912">
    <property type="entry name" value="DISULFIDE OXIDOREDUCTASE"/>
    <property type="match status" value="1"/>
</dbReference>
<keyword evidence="6 13" id="KW-0285">Flavoprotein</keyword>
<dbReference type="InterPro" id="IPR004099">
    <property type="entry name" value="Pyr_nucl-diS_OxRdtase_dimer"/>
</dbReference>